<evidence type="ECO:0000256" key="2">
    <source>
        <dbReference type="ARBA" id="ARBA00022771"/>
    </source>
</evidence>
<sequence length="154" mass="17839">MEIFPSIPLILSCGHSYCEMCLRQMIKCAPTNDQYSLDCPTCRIVTRLPLASSESTLCQKSIKKINLSKILPKNYLMENIFDDLKIVSQKVEPFIYLDETTNITNQRLTAELRLIQQKVDKLNKKSIENNTFIWQVITMLLGALLIKQMYDQYP</sequence>
<evidence type="ECO:0000313" key="6">
    <source>
        <dbReference type="Proteomes" id="UP000887565"/>
    </source>
</evidence>
<evidence type="ECO:0000256" key="3">
    <source>
        <dbReference type="ARBA" id="ARBA00022833"/>
    </source>
</evidence>
<keyword evidence="6" id="KW-1185">Reference proteome</keyword>
<reference evidence="7" key="1">
    <citation type="submission" date="2022-11" db="UniProtKB">
        <authorList>
            <consortium name="WormBaseParasite"/>
        </authorList>
    </citation>
    <scope>IDENTIFICATION</scope>
</reference>
<dbReference type="Gene3D" id="3.30.40.10">
    <property type="entry name" value="Zinc/RING finger domain, C3HC4 (zinc finger)"/>
    <property type="match status" value="1"/>
</dbReference>
<keyword evidence="2 4" id="KW-0863">Zinc-finger</keyword>
<dbReference type="InterPro" id="IPR018957">
    <property type="entry name" value="Znf_C3HC4_RING-type"/>
</dbReference>
<dbReference type="InterPro" id="IPR013083">
    <property type="entry name" value="Znf_RING/FYVE/PHD"/>
</dbReference>
<evidence type="ECO:0000313" key="7">
    <source>
        <dbReference type="WBParaSite" id="nRc.2.0.1.t30690-RA"/>
    </source>
</evidence>
<evidence type="ECO:0000259" key="5">
    <source>
        <dbReference type="PROSITE" id="PS50089"/>
    </source>
</evidence>
<proteinExistence type="predicted"/>
<keyword evidence="1" id="KW-0479">Metal-binding</keyword>
<dbReference type="InterPro" id="IPR017907">
    <property type="entry name" value="Znf_RING_CS"/>
</dbReference>
<dbReference type="GO" id="GO:0008270">
    <property type="term" value="F:zinc ion binding"/>
    <property type="evidence" value="ECO:0007669"/>
    <property type="project" value="UniProtKB-KW"/>
</dbReference>
<dbReference type="PROSITE" id="PS50089">
    <property type="entry name" value="ZF_RING_2"/>
    <property type="match status" value="1"/>
</dbReference>
<protein>
    <submittedName>
        <fullName evidence="7">RING-type domain-containing protein</fullName>
    </submittedName>
</protein>
<dbReference type="PROSITE" id="PS00518">
    <property type="entry name" value="ZF_RING_1"/>
    <property type="match status" value="1"/>
</dbReference>
<feature type="domain" description="RING-type" evidence="5">
    <location>
        <begin position="10"/>
        <end position="43"/>
    </location>
</feature>
<evidence type="ECO:0000256" key="4">
    <source>
        <dbReference type="PROSITE-ProRule" id="PRU00175"/>
    </source>
</evidence>
<dbReference type="SUPFAM" id="SSF57850">
    <property type="entry name" value="RING/U-box"/>
    <property type="match status" value="1"/>
</dbReference>
<dbReference type="AlphaFoldDB" id="A0A915JW92"/>
<dbReference type="InterPro" id="IPR001841">
    <property type="entry name" value="Znf_RING"/>
</dbReference>
<name>A0A915JW92_ROMCU</name>
<accession>A0A915JW92</accession>
<dbReference type="Pfam" id="PF00097">
    <property type="entry name" value="zf-C3HC4"/>
    <property type="match status" value="1"/>
</dbReference>
<evidence type="ECO:0000256" key="1">
    <source>
        <dbReference type="ARBA" id="ARBA00022723"/>
    </source>
</evidence>
<keyword evidence="3" id="KW-0862">Zinc</keyword>
<organism evidence="6 7">
    <name type="scientific">Romanomermis culicivorax</name>
    <name type="common">Nematode worm</name>
    <dbReference type="NCBI Taxonomy" id="13658"/>
    <lineage>
        <taxon>Eukaryota</taxon>
        <taxon>Metazoa</taxon>
        <taxon>Ecdysozoa</taxon>
        <taxon>Nematoda</taxon>
        <taxon>Enoplea</taxon>
        <taxon>Dorylaimia</taxon>
        <taxon>Mermithida</taxon>
        <taxon>Mermithoidea</taxon>
        <taxon>Mermithidae</taxon>
        <taxon>Romanomermis</taxon>
    </lineage>
</organism>
<dbReference type="Proteomes" id="UP000887565">
    <property type="component" value="Unplaced"/>
</dbReference>
<dbReference type="WBParaSite" id="nRc.2.0.1.t30690-RA">
    <property type="protein sequence ID" value="nRc.2.0.1.t30690-RA"/>
    <property type="gene ID" value="nRc.2.0.1.g30690"/>
</dbReference>